<dbReference type="GO" id="GO:0004823">
    <property type="term" value="F:leucine-tRNA ligase activity"/>
    <property type="evidence" value="ECO:0007669"/>
    <property type="project" value="UniProtKB-UniRule"/>
</dbReference>
<dbReference type="PRINTS" id="PR00985">
    <property type="entry name" value="TRNASYNTHLEU"/>
</dbReference>
<protein>
    <recommendedName>
        <fullName evidence="9">Leucine--tRNA ligase</fullName>
        <ecNumber evidence="9">6.1.1.4</ecNumber>
    </recommendedName>
    <alternativeName>
        <fullName evidence="9">Leucyl-tRNA synthetase</fullName>
        <shortName evidence="9">LeuRS</shortName>
    </alternativeName>
</protein>
<dbReference type="Gene3D" id="3.90.740.10">
    <property type="entry name" value="Valyl/Leucyl/Isoleucyl-tRNA synthetase, editing domain"/>
    <property type="match status" value="1"/>
</dbReference>
<dbReference type="NCBIfam" id="TIGR00396">
    <property type="entry name" value="leuS_bact"/>
    <property type="match status" value="1"/>
</dbReference>
<dbReference type="Gene3D" id="3.40.50.620">
    <property type="entry name" value="HUPs"/>
    <property type="match status" value="2"/>
</dbReference>
<dbReference type="Pfam" id="PF09334">
    <property type="entry name" value="tRNA-synt_1g"/>
    <property type="match status" value="1"/>
</dbReference>
<dbReference type="InterPro" id="IPR013155">
    <property type="entry name" value="M/V/L/I-tRNA-synth_anticd-bd"/>
</dbReference>
<evidence type="ECO:0000256" key="6">
    <source>
        <dbReference type="ARBA" id="ARBA00022917"/>
    </source>
</evidence>
<accession>A0AA42IIT0</accession>
<feature type="domain" description="Leucyl-tRNA synthetase editing" evidence="14">
    <location>
        <begin position="221"/>
        <end position="410"/>
    </location>
</feature>
<dbReference type="AlphaFoldDB" id="A0AA42IIT0"/>
<dbReference type="InterPro" id="IPR015413">
    <property type="entry name" value="Methionyl/Leucyl_tRNA_Synth"/>
</dbReference>
<dbReference type="GO" id="GO:0005829">
    <property type="term" value="C:cytosol"/>
    <property type="evidence" value="ECO:0007669"/>
    <property type="project" value="TreeGrafter"/>
</dbReference>
<keyword evidence="4 9" id="KW-0547">Nucleotide-binding</keyword>
<keyword evidence="3 9" id="KW-0436">Ligase</keyword>
<evidence type="ECO:0000256" key="9">
    <source>
        <dbReference type="HAMAP-Rule" id="MF_00049"/>
    </source>
</evidence>
<feature type="domain" description="Aminoacyl-tRNA synthetase class Ia" evidence="11">
    <location>
        <begin position="628"/>
        <end position="661"/>
    </location>
</feature>
<dbReference type="Gene3D" id="2.20.28.290">
    <property type="match status" value="1"/>
</dbReference>
<proteinExistence type="inferred from homology"/>
<dbReference type="InterPro" id="IPR001412">
    <property type="entry name" value="aa-tRNA-synth_I_CS"/>
</dbReference>
<evidence type="ECO:0000256" key="5">
    <source>
        <dbReference type="ARBA" id="ARBA00022840"/>
    </source>
</evidence>
<evidence type="ECO:0000256" key="7">
    <source>
        <dbReference type="ARBA" id="ARBA00023146"/>
    </source>
</evidence>
<feature type="domain" description="Methionyl/Leucyl tRNA synthetase" evidence="13">
    <location>
        <begin position="39"/>
        <end position="171"/>
    </location>
</feature>
<evidence type="ECO:0000259" key="13">
    <source>
        <dbReference type="Pfam" id="PF09334"/>
    </source>
</evidence>
<dbReference type="Pfam" id="PF00133">
    <property type="entry name" value="tRNA-synt_1"/>
    <property type="match status" value="2"/>
</dbReference>
<comment type="catalytic activity">
    <reaction evidence="8 9">
        <text>tRNA(Leu) + L-leucine + ATP = L-leucyl-tRNA(Leu) + AMP + diphosphate</text>
        <dbReference type="Rhea" id="RHEA:11688"/>
        <dbReference type="Rhea" id="RHEA-COMP:9613"/>
        <dbReference type="Rhea" id="RHEA-COMP:9622"/>
        <dbReference type="ChEBI" id="CHEBI:30616"/>
        <dbReference type="ChEBI" id="CHEBI:33019"/>
        <dbReference type="ChEBI" id="CHEBI:57427"/>
        <dbReference type="ChEBI" id="CHEBI:78442"/>
        <dbReference type="ChEBI" id="CHEBI:78494"/>
        <dbReference type="ChEBI" id="CHEBI:456215"/>
        <dbReference type="EC" id="6.1.1.4"/>
    </reaction>
</comment>
<dbReference type="Gene3D" id="1.10.730.10">
    <property type="entry name" value="Isoleucyl-tRNA Synthetase, Domain 1"/>
    <property type="match status" value="1"/>
</dbReference>
<keyword evidence="6 9" id="KW-0648">Protein biosynthesis</keyword>
<dbReference type="Proteomes" id="UP001161137">
    <property type="component" value="Unassembled WGS sequence"/>
</dbReference>
<name>A0AA42IIT0_9GAMM</name>
<dbReference type="FunFam" id="3.90.740.10:FF:000012">
    <property type="entry name" value="Leucine--tRNA ligase"/>
    <property type="match status" value="1"/>
</dbReference>
<evidence type="ECO:0000256" key="2">
    <source>
        <dbReference type="ARBA" id="ARBA00022490"/>
    </source>
</evidence>
<keyword evidence="7 9" id="KW-0030">Aminoacyl-tRNA synthetase</keyword>
<dbReference type="SUPFAM" id="SSF47323">
    <property type="entry name" value="Anticodon-binding domain of a subclass of class I aminoacyl-tRNA synthetases"/>
    <property type="match status" value="1"/>
</dbReference>
<dbReference type="RefSeq" id="WP_196460587.1">
    <property type="nucleotide sequence ID" value="NZ_JACFYY010000016.1"/>
</dbReference>
<evidence type="ECO:0000259" key="11">
    <source>
        <dbReference type="Pfam" id="PF00133"/>
    </source>
</evidence>
<organism evidence="15 16">
    <name type="scientific">Ectopseudomonas toyotomiensis</name>
    <dbReference type="NCBI Taxonomy" id="554344"/>
    <lineage>
        <taxon>Bacteria</taxon>
        <taxon>Pseudomonadati</taxon>
        <taxon>Pseudomonadota</taxon>
        <taxon>Gammaproteobacteria</taxon>
        <taxon>Pseudomonadales</taxon>
        <taxon>Pseudomonadaceae</taxon>
        <taxon>Ectopseudomonas</taxon>
    </lineage>
</organism>
<keyword evidence="5 9" id="KW-0067">ATP-binding</keyword>
<dbReference type="InterPro" id="IPR009080">
    <property type="entry name" value="tRNAsynth_Ia_anticodon-bd"/>
</dbReference>
<reference evidence="15" key="1">
    <citation type="submission" date="2022-09" db="EMBL/GenBank/DDBJ databases">
        <title>Intensive care unit water sources are persistently colonized with multi-drug resistant bacteria and are the site of extensive horizontal gene transfer of antibiotic resistance genes.</title>
        <authorList>
            <person name="Diorio-Toth L."/>
        </authorList>
    </citation>
    <scope>NUCLEOTIDE SEQUENCE</scope>
    <source>
        <strain evidence="15">GD03863</strain>
    </source>
</reference>
<dbReference type="CDD" id="cd07958">
    <property type="entry name" value="Anticodon_Ia_Leu_BEm"/>
    <property type="match status" value="1"/>
</dbReference>
<feature type="short sequence motif" description="'KMSKS' region" evidence="9">
    <location>
        <begin position="629"/>
        <end position="633"/>
    </location>
</feature>
<comment type="subcellular location">
    <subcellularLocation>
        <location evidence="9">Cytoplasm</location>
    </subcellularLocation>
</comment>
<feature type="domain" description="Methionyl/Valyl/Leucyl/Isoleucyl-tRNA synthetase anticodon-binding" evidence="12">
    <location>
        <begin position="710"/>
        <end position="833"/>
    </location>
</feature>
<evidence type="ECO:0000256" key="4">
    <source>
        <dbReference type="ARBA" id="ARBA00022741"/>
    </source>
</evidence>
<dbReference type="GO" id="GO:0002161">
    <property type="term" value="F:aminoacyl-tRNA deacylase activity"/>
    <property type="evidence" value="ECO:0007669"/>
    <property type="project" value="InterPro"/>
</dbReference>
<dbReference type="EC" id="6.1.1.4" evidence="9"/>
<dbReference type="FunFam" id="3.40.50.620:FF:000124">
    <property type="entry name" value="Leucine--tRNA ligase"/>
    <property type="match status" value="1"/>
</dbReference>
<dbReference type="Gene3D" id="3.10.20.590">
    <property type="match status" value="1"/>
</dbReference>
<dbReference type="EMBL" id="JAOCDH010000002">
    <property type="protein sequence ID" value="MDH0700613.1"/>
    <property type="molecule type" value="Genomic_DNA"/>
</dbReference>
<comment type="similarity">
    <text evidence="1 9 10">Belongs to the class-I aminoacyl-tRNA synthetase family.</text>
</comment>
<dbReference type="FunFam" id="3.10.20.590:FF:000001">
    <property type="entry name" value="Leucine--tRNA ligase"/>
    <property type="match status" value="1"/>
</dbReference>
<dbReference type="GO" id="GO:0006429">
    <property type="term" value="P:leucyl-tRNA aminoacylation"/>
    <property type="evidence" value="ECO:0007669"/>
    <property type="project" value="UniProtKB-UniRule"/>
</dbReference>
<dbReference type="FunFam" id="1.10.730.10:FF:000003">
    <property type="entry name" value="Leucine--tRNA ligase"/>
    <property type="match status" value="1"/>
</dbReference>
<evidence type="ECO:0000313" key="15">
    <source>
        <dbReference type="EMBL" id="MDH0700613.1"/>
    </source>
</evidence>
<dbReference type="CDD" id="cd00812">
    <property type="entry name" value="LeuRS_core"/>
    <property type="match status" value="1"/>
</dbReference>
<evidence type="ECO:0000256" key="8">
    <source>
        <dbReference type="ARBA" id="ARBA00047469"/>
    </source>
</evidence>
<feature type="binding site" evidence="9">
    <location>
        <position position="632"/>
    </location>
    <ligand>
        <name>ATP</name>
        <dbReference type="ChEBI" id="CHEBI:30616"/>
    </ligand>
</feature>
<dbReference type="Pfam" id="PF13603">
    <property type="entry name" value="tRNA-synt_1_2"/>
    <property type="match status" value="1"/>
</dbReference>
<dbReference type="InterPro" id="IPR014729">
    <property type="entry name" value="Rossmann-like_a/b/a_fold"/>
</dbReference>
<keyword evidence="2 9" id="KW-0963">Cytoplasm</keyword>
<evidence type="ECO:0000313" key="16">
    <source>
        <dbReference type="Proteomes" id="UP001161137"/>
    </source>
</evidence>
<evidence type="ECO:0000259" key="12">
    <source>
        <dbReference type="Pfam" id="PF08264"/>
    </source>
</evidence>
<dbReference type="PANTHER" id="PTHR43740:SF2">
    <property type="entry name" value="LEUCINE--TRNA LIGASE, MITOCHONDRIAL"/>
    <property type="match status" value="1"/>
</dbReference>
<dbReference type="SUPFAM" id="SSF52374">
    <property type="entry name" value="Nucleotidylyl transferase"/>
    <property type="match status" value="1"/>
</dbReference>
<dbReference type="HAMAP" id="MF_00049_B">
    <property type="entry name" value="Leu_tRNA_synth_B"/>
    <property type="match status" value="1"/>
</dbReference>
<dbReference type="GO" id="GO:0005524">
    <property type="term" value="F:ATP binding"/>
    <property type="evidence" value="ECO:0007669"/>
    <property type="project" value="UniProtKB-UniRule"/>
</dbReference>
<dbReference type="InterPro" id="IPR009008">
    <property type="entry name" value="Val/Leu/Ile-tRNA-synth_edit"/>
</dbReference>
<dbReference type="PANTHER" id="PTHR43740">
    <property type="entry name" value="LEUCYL-TRNA SYNTHETASE"/>
    <property type="match status" value="1"/>
</dbReference>
<dbReference type="PROSITE" id="PS00178">
    <property type="entry name" value="AA_TRNA_LIGASE_I"/>
    <property type="match status" value="1"/>
</dbReference>
<dbReference type="SUPFAM" id="SSF50677">
    <property type="entry name" value="ValRS/IleRS/LeuRS editing domain"/>
    <property type="match status" value="1"/>
</dbReference>
<gene>
    <name evidence="9 15" type="primary">leuS</name>
    <name evidence="15" type="ORF">N5D41_03810</name>
</gene>
<dbReference type="FunFam" id="2.20.28.290:FF:000001">
    <property type="entry name" value="Leucine--tRNA ligase"/>
    <property type="match status" value="1"/>
</dbReference>
<dbReference type="FunFam" id="3.40.50.620:FF:000003">
    <property type="entry name" value="Leucine--tRNA ligase"/>
    <property type="match status" value="1"/>
</dbReference>
<feature type="domain" description="Aminoacyl-tRNA synthetase class Ia" evidence="11">
    <location>
        <begin position="425"/>
        <end position="581"/>
    </location>
</feature>
<dbReference type="InterPro" id="IPR025709">
    <property type="entry name" value="Leu_tRNA-synth_edit"/>
</dbReference>
<dbReference type="InterPro" id="IPR002300">
    <property type="entry name" value="aa-tRNA-synth_Ia"/>
</dbReference>
<evidence type="ECO:0000256" key="1">
    <source>
        <dbReference type="ARBA" id="ARBA00005594"/>
    </source>
</evidence>
<dbReference type="Pfam" id="PF08264">
    <property type="entry name" value="Anticodon_1"/>
    <property type="match status" value="1"/>
</dbReference>
<dbReference type="InterPro" id="IPR002302">
    <property type="entry name" value="Leu-tRNA-ligase"/>
</dbReference>
<sequence>MHEQYSPREIEAAAQSHWDAQKSFVVSEQPGKDTFYCLSMFPYPSGKLHMGHVRNYTIGDVIARYQRMQGKNVLQPMGWDAFGMPAENAAMKNQVAPAKWTYENIAYMKSQLKSLGLAIDWTREVTTCKPDYYRWEQWLFTRLFEKGVIYRKNGTVNWDPVDQTVLANEQVIDGRGWRSGALIEKREIPMYYFKITAYAEELLSSLDELDGWPEQVKTMQRNWIGKSFGADIVFDYDVASIGIDGQLKVYSTRPDTLMGATYVAVAAEHPLAQRAAESNPAIAAFIAECKAGSVAEADMATMEKKGLATGQFVIHPLTGDKLPVFVANYVLWGYGEGAVMAVPAHDERDFEFANKYDLPITQVYAGEGKDYDASAWQDWYGDKAGLTTINSGKYDGLDFSAAFDAIVGDLEASEHGARKTQFRLRDWGISRQRYWGCPIPIIHCDSCGDVPVPEDQLPVVLPEDVVPDGAGSPLAKMPEFYECSCPKCGAPAKRETDTMDTFVESSWYFARYASPHYEGGMVDPQAANHWLPVDQYIGGIEHAILHLLYARFFHKLMRDEGLVSSNEPFKNLLTQGMVVAETYYRTLENGGKDWFNPADVEVERDAKAKVIGAKLKSDGLPVEIGGTEKMSKSKNNGVDPQDMIDQYGADTCRLFMMFASPPDMSCEWSDAGVEGANRFLRRVWRLAQGHVSAGLPGKLDVSALTDEQKAVRRAIHLAIKQASNDIGQHHKFNTAIAQVMTLMNVLEKAATATEQDRALVHEGLEIVTLLLAPITPHISHELWQRLGHADAVIDAQWPQVDESALVQDSLTLVVQVNGKLRGEIIVAASASREDVEAAARANENVLRFTEGLSIRKVIVVPGKLVNIVAN</sequence>
<evidence type="ECO:0000256" key="3">
    <source>
        <dbReference type="ARBA" id="ARBA00022598"/>
    </source>
</evidence>
<feature type="short sequence motif" description="'HIGH' region" evidence="9">
    <location>
        <begin position="42"/>
        <end position="52"/>
    </location>
</feature>
<comment type="caution">
    <text evidence="15">The sequence shown here is derived from an EMBL/GenBank/DDBJ whole genome shotgun (WGS) entry which is preliminary data.</text>
</comment>
<evidence type="ECO:0000256" key="10">
    <source>
        <dbReference type="RuleBase" id="RU363035"/>
    </source>
</evidence>
<evidence type="ECO:0000259" key="14">
    <source>
        <dbReference type="Pfam" id="PF13603"/>
    </source>
</evidence>